<dbReference type="PANTHER" id="PTHR23159">
    <property type="entry name" value="CENTROSOMAL PROTEIN 2"/>
    <property type="match status" value="1"/>
</dbReference>
<feature type="compositionally biased region" description="Basic and acidic residues" evidence="1">
    <location>
        <begin position="703"/>
        <end position="713"/>
    </location>
</feature>
<evidence type="ECO:0000313" key="3">
    <source>
        <dbReference type="Proteomes" id="UP000222295"/>
    </source>
</evidence>
<keyword evidence="3" id="KW-1185">Reference proteome</keyword>
<feature type="region of interest" description="Disordered" evidence="1">
    <location>
        <begin position="683"/>
        <end position="713"/>
    </location>
</feature>
<feature type="compositionally biased region" description="Low complexity" evidence="1">
    <location>
        <begin position="690"/>
        <end position="702"/>
    </location>
</feature>
<dbReference type="PANTHER" id="PTHR23159:SF31">
    <property type="entry name" value="CENTROSOME-ASSOCIATED PROTEIN CEP250 ISOFORM X1"/>
    <property type="match status" value="1"/>
</dbReference>
<dbReference type="Proteomes" id="UP000222295">
    <property type="component" value="Segment"/>
</dbReference>
<dbReference type="EMBL" id="AP017903">
    <property type="protein sequence ID" value="BAX03437.1"/>
    <property type="molecule type" value="Genomic_DNA"/>
</dbReference>
<dbReference type="InterPro" id="IPR032427">
    <property type="entry name" value="P22_portal"/>
</dbReference>
<reference evidence="2 3" key="1">
    <citation type="journal article" date="2017" name="Microbes Environ.">
        <title>Discovery and Complete Genome Sequence of a Bacteriophage from an Obligate Intracellular Symbiont of a Cellulolytic Protist in the Termite Gut.</title>
        <authorList>
            <person name="Pramono A.K."/>
            <person name="Kuwahara H."/>
            <person name="Itoh T."/>
            <person name="Toyoda A."/>
            <person name="Yamada A."/>
            <person name="Hongoh Y."/>
        </authorList>
    </citation>
    <scope>NUCLEOTIDE SEQUENCE [LARGE SCALE GENOMIC DNA]</scope>
    <source>
        <strain evidence="2">ProJPt-Bp1</strain>
    </source>
</reference>
<proteinExistence type="predicted"/>
<evidence type="ECO:0000313" key="2">
    <source>
        <dbReference type="EMBL" id="BAX03437.1"/>
    </source>
</evidence>
<name>A0A1V1FL21_9CAUD</name>
<feature type="compositionally biased region" description="Basic and acidic residues" evidence="1">
    <location>
        <begin position="923"/>
        <end position="947"/>
    </location>
</feature>
<dbReference type="Pfam" id="PF16510">
    <property type="entry name" value="P22_portal"/>
    <property type="match status" value="1"/>
</dbReference>
<feature type="compositionally biased region" description="Basic residues" evidence="1">
    <location>
        <begin position="948"/>
        <end position="957"/>
    </location>
</feature>
<accession>A0A1V1FL21</accession>
<organism evidence="2 3">
    <name type="scientific">Azobacteroides phage ProJPt-Bp1</name>
    <dbReference type="NCBI Taxonomy" id="1920526"/>
    <lineage>
        <taxon>Viruses</taxon>
        <taxon>Duplodnaviria</taxon>
        <taxon>Heunggongvirae</taxon>
        <taxon>Uroviricota</taxon>
        <taxon>Caudoviricetes</taxon>
        <taxon>Crassvirales</taxon>
        <taxon>Suoliviridae</taxon>
        <taxon>Dechshavirus</taxon>
        <taxon>Dechshavirus japanensis</taxon>
    </lineage>
</organism>
<dbReference type="KEGG" id="vg:65105594"/>
<feature type="region of interest" description="Disordered" evidence="1">
    <location>
        <begin position="923"/>
        <end position="957"/>
    </location>
</feature>
<evidence type="ECO:0000256" key="1">
    <source>
        <dbReference type="SAM" id="MobiDB-lite"/>
    </source>
</evidence>
<feature type="compositionally biased region" description="Basic and acidic residues" evidence="1">
    <location>
        <begin position="879"/>
        <end position="891"/>
    </location>
</feature>
<dbReference type="GeneID" id="65105594"/>
<sequence length="957" mass="111332">MAHVGSNIPHQRLSLPPQKIGIKKKNKQWKEDCVDFVINTAMIANPTSNNPHRVRNIMANEDMYDGKYSEEEMKYITNPFNVEDGLPARLKEYNLMRPMIDSMIGEEVRRPLAFTVHRTSEAGSSERFEKRKEMLMQYVQAEIMNAMDPQGAQQFQQGMQDGSIMPPEEVQKYMTETYKDIYEVYASALLRALIAKLDVSAEFHKGYIDLLKNDEEIFFVGEEYGRPNVRRVNPAMFSYEWSPDLDYIEDATWCSERMFLSFAEIHDRYRDEIDDDDYDKILDLIQDTGSSNGEFRKNSKDPYPLDTHHIDNIDWMGLPHPYNSMSADCIEVWKVHWRSFRKIFFVTFNDPATNKPYIEVVDEGYVKTGDEEEIVEEWIMHVWQGYRVAGDIYFGIRPITMATDWRDPTSIKLPYVGQAAKGRSVVELLKPMQVTYLSLWYRLELLLARDNGRALIMDITQIPKSLGIDVQRWAHMLKSMGVVMVNPYENAWNIPGRDGTRPASFNAFSAIDLSMAQSITMYIELINKVEQMAQALIGFNPQRLGQVQHRDSVGTTQHALEESYNTTAYLFFKHDRVKKRALTMLLNTAMGVKFRDDDTFISSIGDDGMKIFMDMEDMPMESMDLYVSNSQQEQQKLQQLQQLYQPAMQNGATLVDIVNMMSYDNLTQIRLKLEEVERRKQEMMQKQEEAQQQTQQAQMQQVEADRQVNIDQKNADRNLKKYESDLEAQTKIQIAELQAQTAAMGADNGAQQELERAKLELESRKLEMQAMMEREKLDNDAMLKERELETRRDTDMDKLQMEADKLKAEKEKLTKELAIEKQEIILKKAELEVEKAMKNKEFEEERKKLHLEHEQEMKKIKLELEVSLKEMKAKAEADIKMQREKAAHDKSILASEQKAAVVTQKAEQAHDLTVEKMQAKLAREQEENKLKIENKKLQQAKMKEKMKPKPPKPKAKK</sequence>
<protein>
    <submittedName>
        <fullName evidence="2">Putative structural protein</fullName>
    </submittedName>
</protein>
<feature type="region of interest" description="Disordered" evidence="1">
    <location>
        <begin position="879"/>
        <end position="907"/>
    </location>
</feature>
<dbReference type="RefSeq" id="YP_010088160.1">
    <property type="nucleotide sequence ID" value="NC_055706.1"/>
</dbReference>